<dbReference type="SFLD" id="SFLDG01070">
    <property type="entry name" value="PLP-dependent"/>
    <property type="match status" value="1"/>
</dbReference>
<evidence type="ECO:0000256" key="7">
    <source>
        <dbReference type="ARBA" id="ARBA00023014"/>
    </source>
</evidence>
<dbReference type="SFLD" id="SFLDS00029">
    <property type="entry name" value="Radical_SAM"/>
    <property type="match status" value="1"/>
</dbReference>
<keyword evidence="4" id="KW-0479">Metal-binding</keyword>
<dbReference type="NCBIfam" id="TIGR00238">
    <property type="entry name" value="KamA family radical SAM protein"/>
    <property type="match status" value="1"/>
</dbReference>
<comment type="caution">
    <text evidence="8">The sequence shown here is derived from an EMBL/GenBank/DDBJ whole genome shotgun (WGS) entry which is preliminary data.</text>
</comment>
<dbReference type="PANTHER" id="PTHR30538">
    <property type="entry name" value="LYSINE 2,3-AMINOMUTASE-RELATED"/>
    <property type="match status" value="1"/>
</dbReference>
<evidence type="ECO:0000256" key="3">
    <source>
        <dbReference type="ARBA" id="ARBA00022691"/>
    </source>
</evidence>
<keyword evidence="5" id="KW-0663">Pyridoxal phosphate</keyword>
<proteinExistence type="predicted"/>
<name>A0ABR3YZI4_9PEZI</name>
<keyword evidence="9" id="KW-1185">Reference proteome</keyword>
<dbReference type="InterPro" id="IPR007197">
    <property type="entry name" value="rSAM"/>
</dbReference>
<dbReference type="PANTHER" id="PTHR30538:SF0">
    <property type="entry name" value="L-LYSINE 2,3-AMINOMUTASE AQ_1632-RELATED"/>
    <property type="match status" value="1"/>
</dbReference>
<evidence type="ECO:0000256" key="2">
    <source>
        <dbReference type="ARBA" id="ARBA00022485"/>
    </source>
</evidence>
<dbReference type="Gene3D" id="3.20.20.70">
    <property type="entry name" value="Aldolase class I"/>
    <property type="match status" value="1"/>
</dbReference>
<dbReference type="EMBL" id="JAWDJO010000108">
    <property type="protein sequence ID" value="KAL1893462.1"/>
    <property type="molecule type" value="Genomic_DNA"/>
</dbReference>
<accession>A0ABR3YZI4</accession>
<evidence type="ECO:0000256" key="4">
    <source>
        <dbReference type="ARBA" id="ARBA00022723"/>
    </source>
</evidence>
<reference evidence="8 9" key="1">
    <citation type="journal article" date="2024" name="IMA Fungus">
        <title>IMA Genome - F19 : A genome assembly and annotation guide to empower mycologists, including annotated draft genome sequences of Ceratocystis pirilliformis, Diaporthe australafricana, Fusarium ophioides, Paecilomyces lecythidis, and Sporothrix stenoceras.</title>
        <authorList>
            <person name="Aylward J."/>
            <person name="Wilson A.M."/>
            <person name="Visagie C.M."/>
            <person name="Spraker J."/>
            <person name="Barnes I."/>
            <person name="Buitendag C."/>
            <person name="Ceriani C."/>
            <person name="Del Mar Angel L."/>
            <person name="du Plessis D."/>
            <person name="Fuchs T."/>
            <person name="Gasser K."/>
            <person name="Kramer D."/>
            <person name="Li W."/>
            <person name="Munsamy K."/>
            <person name="Piso A."/>
            <person name="Price J.L."/>
            <person name="Sonnekus B."/>
            <person name="Thomas C."/>
            <person name="van der Nest A."/>
            <person name="van Dijk A."/>
            <person name="van Heerden A."/>
            <person name="van Vuuren N."/>
            <person name="Yilmaz N."/>
            <person name="Duong T.A."/>
            <person name="van der Merwe N.A."/>
            <person name="Wingfield M.J."/>
            <person name="Wingfield B.D."/>
        </authorList>
    </citation>
    <scope>NUCLEOTIDE SEQUENCE [LARGE SCALE GENOMIC DNA]</scope>
    <source>
        <strain evidence="8 9">CMW 12675</strain>
    </source>
</reference>
<evidence type="ECO:0000256" key="1">
    <source>
        <dbReference type="ARBA" id="ARBA00001933"/>
    </source>
</evidence>
<keyword evidence="2" id="KW-0004">4Fe-4S</keyword>
<keyword evidence="7" id="KW-0411">Iron-sulfur</keyword>
<keyword evidence="3" id="KW-0949">S-adenosyl-L-methionine</keyword>
<evidence type="ECO:0000313" key="8">
    <source>
        <dbReference type="EMBL" id="KAL1893462.1"/>
    </source>
</evidence>
<dbReference type="Proteomes" id="UP001583280">
    <property type="component" value="Unassembled WGS sequence"/>
</dbReference>
<sequence length="551" mass="61011">MTGKMAASSIAMAFGASISRRPLIPIRHCRFLSQLTSPVTADIPGPPSSNIEYSYDTISLSPVATNGSKDVPEPTLPQPPALLPLETPKIEVSLPTTVKSPLEHPDQFWRKIPMWKNVGTGEFLNYRWGTANVVQGNPKLLKFLTSTLPLTLPKVPSLPSAPQAPDGATETREELIEDIFAGISAATMAIRMTPYVLSRIDWTNPRQDPVFRQFIPTKSSMLADHPKLTLDSLHETSDSPVKGLVHRYTDRTLFLPTSVCPTYCMFCTRSYAVGANTEQVTKASLKPTRSTWESAFSYIENTTTLRDVVVSGGDSYYLQPDHIDMIGDRLISIPHIRRFRFASRGMAVSPNRILDKSDPWADAIIRVAKKARRAGKHMALHTHFNHPNEISWITEMAARRLHEEGVTVRNQSVLLRGVNDCVKTMGTLIHKLANNNIFPYYVYQCDMVKSIEHLRTPLSTIIDMEACLRGSIAGFLMPQFVIDLPGGGGKRLASTYETYDAATGKYTYLAPSVTGRGKESRIYEYYDPLGTAGAVRGSGLSRLLMQQAPVA</sequence>
<evidence type="ECO:0000256" key="5">
    <source>
        <dbReference type="ARBA" id="ARBA00022898"/>
    </source>
</evidence>
<evidence type="ECO:0000313" key="9">
    <source>
        <dbReference type="Proteomes" id="UP001583280"/>
    </source>
</evidence>
<evidence type="ECO:0000256" key="6">
    <source>
        <dbReference type="ARBA" id="ARBA00023004"/>
    </source>
</evidence>
<gene>
    <name evidence="8" type="ORF">Cpir12675_004070</name>
</gene>
<dbReference type="SUPFAM" id="SSF102114">
    <property type="entry name" value="Radical SAM enzymes"/>
    <property type="match status" value="1"/>
</dbReference>
<dbReference type="InterPro" id="IPR013785">
    <property type="entry name" value="Aldolase_TIM"/>
</dbReference>
<keyword evidence="6" id="KW-0408">Iron</keyword>
<comment type="cofactor">
    <cofactor evidence="1">
        <name>pyridoxal 5'-phosphate</name>
        <dbReference type="ChEBI" id="CHEBI:597326"/>
    </cofactor>
</comment>
<organism evidence="8 9">
    <name type="scientific">Ceratocystis pirilliformis</name>
    <dbReference type="NCBI Taxonomy" id="259994"/>
    <lineage>
        <taxon>Eukaryota</taxon>
        <taxon>Fungi</taxon>
        <taxon>Dikarya</taxon>
        <taxon>Ascomycota</taxon>
        <taxon>Pezizomycotina</taxon>
        <taxon>Sordariomycetes</taxon>
        <taxon>Hypocreomycetidae</taxon>
        <taxon>Microascales</taxon>
        <taxon>Ceratocystidaceae</taxon>
        <taxon>Ceratocystis</taxon>
    </lineage>
</organism>
<protein>
    <recommendedName>
        <fullName evidence="10">Lysine 2,3-aminomutase</fullName>
    </recommendedName>
</protein>
<evidence type="ECO:0008006" key="10">
    <source>
        <dbReference type="Google" id="ProtNLM"/>
    </source>
</evidence>
<dbReference type="InterPro" id="IPR003739">
    <property type="entry name" value="Lys_aminomutase/Glu_NH3_mut"/>
</dbReference>
<dbReference type="InterPro" id="IPR058240">
    <property type="entry name" value="rSAM_sf"/>
</dbReference>